<gene>
    <name evidence="1" type="ORF">SMI10712_00811</name>
</gene>
<dbReference type="AlphaFoldDB" id="A0A150NI99"/>
<reference evidence="1 2" key="1">
    <citation type="submission" date="2016-01" db="EMBL/GenBank/DDBJ databases">
        <title>Highly variable Streptococcus oralis are common among viridans streptococci isolated from primates.</title>
        <authorList>
            <person name="Denapaite D."/>
            <person name="Rieger M."/>
            <person name="Koendgen S."/>
            <person name="Brueckner R."/>
            <person name="Ochigava I."/>
            <person name="Kappeler P."/>
            <person name="Maetz-Rensing K."/>
            <person name="Leendertz F."/>
            <person name="Hakenbeck R."/>
        </authorList>
    </citation>
    <scope>NUCLEOTIDE SEQUENCE [LARGE SCALE GENOMIC DNA]</scope>
    <source>
        <strain evidence="1 2">10712</strain>
    </source>
</reference>
<dbReference type="EMBL" id="LROT01000028">
    <property type="protein sequence ID" value="KYF33136.1"/>
    <property type="molecule type" value="Genomic_DNA"/>
</dbReference>
<name>A0A150NI99_STRMT</name>
<proteinExistence type="predicted"/>
<evidence type="ECO:0000313" key="1">
    <source>
        <dbReference type="EMBL" id="KYF33136.1"/>
    </source>
</evidence>
<protein>
    <submittedName>
        <fullName evidence="1">Uncharacterized protein</fullName>
    </submittedName>
</protein>
<dbReference type="Proteomes" id="UP000075618">
    <property type="component" value="Unassembled WGS sequence"/>
</dbReference>
<evidence type="ECO:0000313" key="2">
    <source>
        <dbReference type="Proteomes" id="UP000075618"/>
    </source>
</evidence>
<accession>A0A150NI99</accession>
<comment type="caution">
    <text evidence="1">The sequence shown here is derived from an EMBL/GenBank/DDBJ whole genome shotgun (WGS) entry which is preliminary data.</text>
</comment>
<organism evidence="1 2">
    <name type="scientific">Streptococcus mitis</name>
    <dbReference type="NCBI Taxonomy" id="28037"/>
    <lineage>
        <taxon>Bacteria</taxon>
        <taxon>Bacillati</taxon>
        <taxon>Bacillota</taxon>
        <taxon>Bacilli</taxon>
        <taxon>Lactobacillales</taxon>
        <taxon>Streptococcaceae</taxon>
        <taxon>Streptococcus</taxon>
        <taxon>Streptococcus mitis group</taxon>
    </lineage>
</organism>
<sequence>MIPSFLALVKIKSYFLKSFCLYFALVSSSKRENQVDSLSVLVFPHLPYGNAKTY</sequence>